<evidence type="ECO:0000313" key="1">
    <source>
        <dbReference type="EMBL" id="CCH53629.1"/>
    </source>
</evidence>
<name>I2GIA4_9BACT</name>
<accession>I2GIA4</accession>
<dbReference type="AlphaFoldDB" id="I2GIA4"/>
<dbReference type="Proteomes" id="UP000009309">
    <property type="component" value="Unassembled WGS sequence"/>
</dbReference>
<reference evidence="1 2" key="1">
    <citation type="journal article" date="2012" name="J. Bacteriol.">
        <title>Genome Sequence of the Filamentous Bacterium Fibrisoma limi BUZ 3T.</title>
        <authorList>
            <person name="Filippini M."/>
            <person name="Qi W."/>
            <person name="Jaenicke S."/>
            <person name="Goesmann A."/>
            <person name="Smits T.H."/>
            <person name="Bagheri H.C."/>
        </authorList>
    </citation>
    <scope>NUCLEOTIDE SEQUENCE [LARGE SCALE GENOMIC DNA]</scope>
    <source>
        <strain evidence="2">BUZ 3T</strain>
    </source>
</reference>
<organism evidence="1 2">
    <name type="scientific">Fibrisoma limi BUZ 3</name>
    <dbReference type="NCBI Taxonomy" id="1185876"/>
    <lineage>
        <taxon>Bacteria</taxon>
        <taxon>Pseudomonadati</taxon>
        <taxon>Bacteroidota</taxon>
        <taxon>Cytophagia</taxon>
        <taxon>Cytophagales</taxon>
        <taxon>Spirosomataceae</taxon>
        <taxon>Fibrisoma</taxon>
    </lineage>
</organism>
<sequence length="94" mass="11369">MHPRQIQTLTMEEQVFIVHLAGLFISTLDLPSKKVNLCYWQDHFVEISCRFRNGQWTPYRVEYFPNTPEYITLLKRNLDTSRFRKMLVALKRFC</sequence>
<keyword evidence="2" id="KW-1185">Reference proteome</keyword>
<evidence type="ECO:0000313" key="2">
    <source>
        <dbReference type="Proteomes" id="UP000009309"/>
    </source>
</evidence>
<dbReference type="OrthoDB" id="969028at2"/>
<dbReference type="RefSeq" id="WP_009282209.1">
    <property type="nucleotide sequence ID" value="NZ_CAIT01000006.1"/>
</dbReference>
<comment type="caution">
    <text evidence="1">The sequence shown here is derived from an EMBL/GenBank/DDBJ whole genome shotgun (WGS) entry which is preliminary data.</text>
</comment>
<proteinExistence type="predicted"/>
<protein>
    <submittedName>
        <fullName evidence="1">Uncharacterized protein</fullName>
    </submittedName>
</protein>
<dbReference type="EMBL" id="CAIT01000006">
    <property type="protein sequence ID" value="CCH53629.1"/>
    <property type="molecule type" value="Genomic_DNA"/>
</dbReference>
<gene>
    <name evidence="1" type="ORF">BN8_02738</name>
</gene>